<feature type="compositionally biased region" description="Basic and acidic residues" evidence="1">
    <location>
        <begin position="20"/>
        <end position="29"/>
    </location>
</feature>
<proteinExistence type="predicted"/>
<comment type="caution">
    <text evidence="2">The sequence shown here is derived from an EMBL/GenBank/DDBJ whole genome shotgun (WGS) entry which is preliminary data.</text>
</comment>
<accession>A0ABQ7M2Z0</accession>
<feature type="region of interest" description="Disordered" evidence="1">
    <location>
        <begin position="98"/>
        <end position="125"/>
    </location>
</feature>
<reference evidence="2 3" key="1">
    <citation type="submission" date="2021-03" db="EMBL/GenBank/DDBJ databases">
        <authorList>
            <person name="King G.J."/>
            <person name="Bancroft I."/>
            <person name="Baten A."/>
            <person name="Bloomfield J."/>
            <person name="Borpatragohain P."/>
            <person name="He Z."/>
            <person name="Irish N."/>
            <person name="Irwin J."/>
            <person name="Liu K."/>
            <person name="Mauleon R.P."/>
            <person name="Moore J."/>
            <person name="Morris R."/>
            <person name="Ostergaard L."/>
            <person name="Wang B."/>
            <person name="Wells R."/>
        </authorList>
    </citation>
    <scope>NUCLEOTIDE SEQUENCE [LARGE SCALE GENOMIC DNA]</scope>
    <source>
        <strain evidence="2">R-o-18</strain>
        <tissue evidence="2">Leaf</tissue>
    </source>
</reference>
<protein>
    <submittedName>
        <fullName evidence="2">Uncharacterized protein</fullName>
    </submittedName>
</protein>
<dbReference type="EMBL" id="JADBGQ010000006">
    <property type="protein sequence ID" value="KAG5393182.1"/>
    <property type="molecule type" value="Genomic_DNA"/>
</dbReference>
<name>A0ABQ7M2Z0_BRACM</name>
<dbReference type="Proteomes" id="UP000823674">
    <property type="component" value="Chromosome A06"/>
</dbReference>
<evidence type="ECO:0000313" key="2">
    <source>
        <dbReference type="EMBL" id="KAG5393182.1"/>
    </source>
</evidence>
<evidence type="ECO:0000256" key="1">
    <source>
        <dbReference type="SAM" id="MobiDB-lite"/>
    </source>
</evidence>
<organism evidence="2 3">
    <name type="scientific">Brassica rapa subsp. trilocularis</name>
    <dbReference type="NCBI Taxonomy" id="1813537"/>
    <lineage>
        <taxon>Eukaryota</taxon>
        <taxon>Viridiplantae</taxon>
        <taxon>Streptophyta</taxon>
        <taxon>Embryophyta</taxon>
        <taxon>Tracheophyta</taxon>
        <taxon>Spermatophyta</taxon>
        <taxon>Magnoliopsida</taxon>
        <taxon>eudicotyledons</taxon>
        <taxon>Gunneridae</taxon>
        <taxon>Pentapetalae</taxon>
        <taxon>rosids</taxon>
        <taxon>malvids</taxon>
        <taxon>Brassicales</taxon>
        <taxon>Brassicaceae</taxon>
        <taxon>Brassiceae</taxon>
        <taxon>Brassica</taxon>
    </lineage>
</organism>
<keyword evidence="3" id="KW-1185">Reference proteome</keyword>
<feature type="region of interest" description="Disordered" evidence="1">
    <location>
        <begin position="1"/>
        <end position="47"/>
    </location>
</feature>
<evidence type="ECO:0000313" key="3">
    <source>
        <dbReference type="Proteomes" id="UP000823674"/>
    </source>
</evidence>
<gene>
    <name evidence="2" type="primary">A06p022430.1_BraROA</name>
    <name evidence="2" type="ORF">IGI04_023145</name>
</gene>
<sequence length="158" mass="17521">MEEPGTNLILPLVGESEPSPLERRSELQRLETSVTPQPLYGGKNNASQNRASVLQRLTPPTERVVLLRNGVSENADPSYNLPIAVSIPIRKVRAAAAKATGKRKMVEKPQSQSHKRVMHNPPRGVTIKKRIITKNSPKHKVFTNAVTTWGAYKQSVQE</sequence>